<dbReference type="CDD" id="cd13127">
    <property type="entry name" value="MATE_tuaB_like"/>
    <property type="match status" value="1"/>
</dbReference>
<keyword evidence="3" id="KW-1003">Cell membrane</keyword>
<dbReference type="RefSeq" id="WP_062487132.1">
    <property type="nucleotide sequence ID" value="NZ_LN885086.1"/>
</dbReference>
<protein>
    <submittedName>
        <fullName evidence="8">Membrane protein involved in the export of O-antigen and teichoic acid</fullName>
    </submittedName>
</protein>
<dbReference type="Proteomes" id="UP000066284">
    <property type="component" value="Chromosome 1"/>
</dbReference>
<evidence type="ECO:0000256" key="7">
    <source>
        <dbReference type="SAM" id="Phobius"/>
    </source>
</evidence>
<dbReference type="STRING" id="1715989.NITINOP_3105"/>
<evidence type="ECO:0000256" key="4">
    <source>
        <dbReference type="ARBA" id="ARBA00022692"/>
    </source>
</evidence>
<sequence>MTSLVDKTATAAKWSTVDVFIRQGVQFGISMVLARLLAPDDFGIVALLTLFTGVAVVLIDGGLSSALIQRQGTSHVDESTVFFFNVGMGGFSGVVLYAASPWIASFFDLPVLVDLSSVMAFSLAVGAVGSIHTALLTKEMNFKILAKVGGVSSVVAGSLALYMAAQGYGVWSLVGHTVASSIITVVLLWAWHPWRPTWNFSAASLQSLFRFGGYEMASTLLDVFYTNLYSILIGKLYSVRDVGLFSRARNTQLVPVTMMAGVIQRVMYSSFASVAEDKTRLVRGLRRAQAVVMLINMPITVSIIVLAEPLVHALFGEQWLACVPMLQVLGLSGILWPLSILNLNLLRAQGHADLRLRIEVLKKGIAILMTLGASYHGVMAIAWAQVAVSVTTYYLNSYHMKILLSYGSLDQLRDLAINFATVIPMAIVLYFVADTVQTLPIIKLIVASAVGSGIYLLTCRMFCAELLNESLVLTGMRARHAKS</sequence>
<dbReference type="KEGG" id="nio:NITINOP_3105"/>
<dbReference type="InterPro" id="IPR050833">
    <property type="entry name" value="Poly_Biosynth_Transport"/>
</dbReference>
<feature type="transmembrane region" description="Helical" evidence="7">
    <location>
        <begin position="327"/>
        <end position="346"/>
    </location>
</feature>
<keyword evidence="9" id="KW-1185">Reference proteome</keyword>
<evidence type="ECO:0000256" key="6">
    <source>
        <dbReference type="ARBA" id="ARBA00023136"/>
    </source>
</evidence>
<feature type="transmembrane region" description="Helical" evidence="7">
    <location>
        <begin position="115"/>
        <end position="137"/>
    </location>
</feature>
<organism evidence="8 9">
    <name type="scientific">Candidatus Nitrospira inopinata</name>
    <dbReference type="NCBI Taxonomy" id="1715989"/>
    <lineage>
        <taxon>Bacteria</taxon>
        <taxon>Pseudomonadati</taxon>
        <taxon>Nitrospirota</taxon>
        <taxon>Nitrospiria</taxon>
        <taxon>Nitrospirales</taxon>
        <taxon>Nitrospiraceae</taxon>
        <taxon>Nitrospira</taxon>
    </lineage>
</organism>
<dbReference type="Pfam" id="PF13440">
    <property type="entry name" value="Polysacc_synt_3"/>
    <property type="match status" value="1"/>
</dbReference>
<name>A0A0S4KXJ7_9BACT</name>
<feature type="transmembrane region" description="Helical" evidence="7">
    <location>
        <begin position="444"/>
        <end position="467"/>
    </location>
</feature>
<dbReference type="EMBL" id="LN885086">
    <property type="protein sequence ID" value="CUQ68077.1"/>
    <property type="molecule type" value="Genomic_DNA"/>
</dbReference>
<feature type="transmembrane region" description="Helical" evidence="7">
    <location>
        <begin position="42"/>
        <end position="68"/>
    </location>
</feature>
<evidence type="ECO:0000256" key="5">
    <source>
        <dbReference type="ARBA" id="ARBA00022989"/>
    </source>
</evidence>
<feature type="transmembrane region" description="Helical" evidence="7">
    <location>
        <begin position="415"/>
        <end position="432"/>
    </location>
</feature>
<reference evidence="9" key="1">
    <citation type="submission" date="2015-09" db="EMBL/GenBank/DDBJ databases">
        <authorList>
            <person name="Daims H."/>
        </authorList>
    </citation>
    <scope>NUCLEOTIDE SEQUENCE [LARGE SCALE GENOMIC DNA]</scope>
</reference>
<dbReference type="OrthoDB" id="9770347at2"/>
<evidence type="ECO:0000313" key="9">
    <source>
        <dbReference type="Proteomes" id="UP000066284"/>
    </source>
</evidence>
<feature type="transmembrane region" description="Helical" evidence="7">
    <location>
        <begin position="144"/>
        <end position="164"/>
    </location>
</feature>
<keyword evidence="6 7" id="KW-0472">Membrane</keyword>
<evidence type="ECO:0000256" key="3">
    <source>
        <dbReference type="ARBA" id="ARBA00022475"/>
    </source>
</evidence>
<accession>A0A0S4KXJ7</accession>
<dbReference type="PANTHER" id="PTHR30250">
    <property type="entry name" value="PST FAMILY PREDICTED COLANIC ACID TRANSPORTER"/>
    <property type="match status" value="1"/>
</dbReference>
<evidence type="ECO:0000256" key="2">
    <source>
        <dbReference type="ARBA" id="ARBA00007430"/>
    </source>
</evidence>
<dbReference type="PANTHER" id="PTHR30250:SF10">
    <property type="entry name" value="LIPOPOLYSACCHARIDE BIOSYNTHESIS PROTEIN WZXC"/>
    <property type="match status" value="1"/>
</dbReference>
<keyword evidence="4 7" id="KW-0812">Transmembrane</keyword>
<proteinExistence type="inferred from homology"/>
<dbReference type="GO" id="GO:0005886">
    <property type="term" value="C:plasma membrane"/>
    <property type="evidence" value="ECO:0007669"/>
    <property type="project" value="UniProtKB-SubCell"/>
</dbReference>
<keyword evidence="5 7" id="KW-1133">Transmembrane helix</keyword>
<evidence type="ECO:0000256" key="1">
    <source>
        <dbReference type="ARBA" id="ARBA00004651"/>
    </source>
</evidence>
<comment type="subcellular location">
    <subcellularLocation>
        <location evidence="1">Cell membrane</location>
        <topology evidence="1">Multi-pass membrane protein</topology>
    </subcellularLocation>
</comment>
<comment type="similarity">
    <text evidence="2">Belongs to the polysaccharide synthase family.</text>
</comment>
<evidence type="ECO:0000313" key="8">
    <source>
        <dbReference type="EMBL" id="CUQ68077.1"/>
    </source>
</evidence>
<feature type="transmembrane region" description="Helical" evidence="7">
    <location>
        <begin position="80"/>
        <end position="103"/>
    </location>
</feature>
<feature type="transmembrane region" description="Helical" evidence="7">
    <location>
        <begin position="170"/>
        <end position="191"/>
    </location>
</feature>
<gene>
    <name evidence="8" type="ORF">NITINOP_3105</name>
</gene>
<feature type="transmembrane region" description="Helical" evidence="7">
    <location>
        <begin position="367"/>
        <end position="395"/>
    </location>
</feature>
<feature type="transmembrane region" description="Helical" evidence="7">
    <location>
        <begin position="288"/>
        <end position="307"/>
    </location>
</feature>
<dbReference type="AlphaFoldDB" id="A0A0S4KXJ7"/>